<sequence>MHASSCFLIFLLPSLLFSLSYALSNEEASFIARRQLLMLPEDGDLPDNYEYEINLNFTFSNSRLRRAYIALKAWKEAVYSDPFNFTSNWEGPDICNYKGVFCSPALDDPSVTVVAGIDLNHADIAGHLPVELGLLTEIALIHLNSNRFCGIIPESLKRLELLHELDVSNNLLVGPLPKVVLSMPNLKYLDLRFNNFEGAVPPELFDKYLDALFLNDNRFTSTIPDTLGNSSASVIVFANNKFTGCIPSSIGKMTNLDEIVFLNNDLAGCLPAEIGLLKNVTVFNIAGNSFFGTLPKIFNGLSQIELLDFSDNKLSGIILEDLCRLSHLKNLTVALNYFNDEGKACEKLFSRKDVTFDDTNNCLQNRPKQKPQNQCDSVVNKPIDCETCGKPSLNSPPKKPFMPKPQPPKPKPNPPHVSTKPPQTPQPQLIRSPPTHVDSSPPQPRHSPPPLKKTTKTLLCLTVLFISFGWHQVPKEVVKMDAILNLQAVPLGTALTVGGPAVALGGISLWFLKEYVNNQKRKSSNFLPPVPEVPGLPVIGNLLQMTEKKPHKTFTNWAKTYGPIYSIKTGANTIVVLSTNELAKEAMVTRYSAISTRKLTNALKILTCDKSIVAISDYDEFHKTVKRHVLTSVLGPTAQKHHRIHRDTLVENVSKKLHDLVRNDSNKSVNLRKTFQSELFGLALKQALGKDIESIYVEELDATLPRGELLKILVLDIMEGAIDVDWRDFFPYLKWVPNKSFENRIQRKHLRREAVMKALIIEQRKRINSGEEWNSYIDYLLSEANTLTEKQILMLLWEAIIETSDTTVVSTEWAMYELAKDPKRQEQLFLEIQNVCGSNKITEEKLCQLPYLCAVFHETLRKHSPVPIVPLRYVHEDTQLGEYHIPKGVEIAINIYGCNRDKKVWESPEEWKPERFLDGKYDPMELQKTMAFGAGKRVCAGAFQAMAISCITIARLIQEFEWSLKEGEEENVATMGLTTHKLHPMQAYIKPRC</sequence>
<dbReference type="FunFam" id="1.10.630.10:FF:000062">
    <property type="entry name" value="Ent-kaurene oxidase 2"/>
    <property type="match status" value="1"/>
</dbReference>
<dbReference type="Pfam" id="PF00067">
    <property type="entry name" value="p450"/>
    <property type="match status" value="1"/>
</dbReference>
<feature type="domain" description="Leucine-rich repeat-containing N-terminal plant-type" evidence="27">
    <location>
        <begin position="70"/>
        <end position="103"/>
    </location>
</feature>
<organism evidence="28 29">
    <name type="scientific">Anisodus acutangulus</name>
    <dbReference type="NCBI Taxonomy" id="402998"/>
    <lineage>
        <taxon>Eukaryota</taxon>
        <taxon>Viridiplantae</taxon>
        <taxon>Streptophyta</taxon>
        <taxon>Embryophyta</taxon>
        <taxon>Tracheophyta</taxon>
        <taxon>Spermatophyta</taxon>
        <taxon>Magnoliopsida</taxon>
        <taxon>eudicotyledons</taxon>
        <taxon>Gunneridae</taxon>
        <taxon>Pentapetalae</taxon>
        <taxon>asterids</taxon>
        <taxon>lamiids</taxon>
        <taxon>Solanales</taxon>
        <taxon>Solanaceae</taxon>
        <taxon>Solanoideae</taxon>
        <taxon>Hyoscyameae</taxon>
        <taxon>Anisodus</taxon>
    </lineage>
</organism>
<evidence type="ECO:0000256" key="8">
    <source>
        <dbReference type="ARBA" id="ARBA00022692"/>
    </source>
</evidence>
<dbReference type="SUPFAM" id="SSF48264">
    <property type="entry name" value="Cytochrome P450"/>
    <property type="match status" value="1"/>
</dbReference>
<comment type="similarity">
    <text evidence="3">Belongs to the cytochrome P450 family.</text>
</comment>
<dbReference type="InterPro" id="IPR001128">
    <property type="entry name" value="Cyt_P450"/>
</dbReference>
<keyword evidence="17" id="KW-0472">Membrane</keyword>
<evidence type="ECO:0000256" key="7">
    <source>
        <dbReference type="ARBA" id="ARBA00022617"/>
    </source>
</evidence>
<dbReference type="Pfam" id="PF08263">
    <property type="entry name" value="LRRNT_2"/>
    <property type="match status" value="1"/>
</dbReference>
<dbReference type="Gene3D" id="3.80.10.10">
    <property type="entry name" value="Ribonuclease Inhibitor"/>
    <property type="match status" value="2"/>
</dbReference>
<proteinExistence type="inferred from homology"/>
<comment type="subcellular location">
    <subcellularLocation>
        <location evidence="20">Plastid</location>
        <location evidence="20">Chloroplast outer membrane</location>
        <topology evidence="20">Single-pass membrane protein</topology>
    </subcellularLocation>
    <subcellularLocation>
        <location evidence="2">Secreted</location>
        <location evidence="2">Cell wall</location>
    </subcellularLocation>
</comment>
<dbReference type="EMBL" id="JAJAGQ010000015">
    <property type="protein sequence ID" value="KAJ8541053.1"/>
    <property type="molecule type" value="Genomic_DNA"/>
</dbReference>
<keyword evidence="8" id="KW-0812">Transmembrane</keyword>
<evidence type="ECO:0000256" key="25">
    <source>
        <dbReference type="SAM" id="MobiDB-lite"/>
    </source>
</evidence>
<evidence type="ECO:0000256" key="17">
    <source>
        <dbReference type="ARBA" id="ARBA00023136"/>
    </source>
</evidence>
<comment type="cofactor">
    <cofactor evidence="1 24">
        <name>heme</name>
        <dbReference type="ChEBI" id="CHEBI:30413"/>
    </cofactor>
</comment>
<dbReference type="GO" id="GO:0052615">
    <property type="term" value="F:ent-kaurene oxidase activity"/>
    <property type="evidence" value="ECO:0007669"/>
    <property type="project" value="UniProtKB-EC"/>
</dbReference>
<evidence type="ECO:0000256" key="16">
    <source>
        <dbReference type="ARBA" id="ARBA00023033"/>
    </source>
</evidence>
<dbReference type="Gene3D" id="1.10.630.10">
    <property type="entry name" value="Cytochrome P450"/>
    <property type="match status" value="1"/>
</dbReference>
<dbReference type="GO" id="GO:0009686">
    <property type="term" value="P:gibberellin biosynthetic process"/>
    <property type="evidence" value="ECO:0007669"/>
    <property type="project" value="InterPro"/>
</dbReference>
<dbReference type="GO" id="GO:0010241">
    <property type="term" value="P:ent-kaurene oxidation to kaurenoic acid"/>
    <property type="evidence" value="ECO:0007669"/>
    <property type="project" value="InterPro"/>
</dbReference>
<keyword evidence="9 24" id="KW-0479">Metal-binding</keyword>
<feature type="compositionally biased region" description="Pro residues" evidence="25">
    <location>
        <begin position="397"/>
        <end position="415"/>
    </location>
</feature>
<evidence type="ECO:0000256" key="6">
    <source>
        <dbReference type="ARBA" id="ARBA00022614"/>
    </source>
</evidence>
<dbReference type="FunFam" id="3.80.10.10:FF:000224">
    <property type="entry name" value="Leucine-rich repeat extensin-like protein 1"/>
    <property type="match status" value="1"/>
</dbReference>
<dbReference type="InterPro" id="IPR001611">
    <property type="entry name" value="Leu-rich_rpt"/>
</dbReference>
<evidence type="ECO:0000256" key="24">
    <source>
        <dbReference type="PIRSR" id="PIRSR602401-1"/>
    </source>
</evidence>
<feature type="binding site" description="axial binding residue" evidence="24">
    <location>
        <position position="939"/>
    </location>
    <ligand>
        <name>heme</name>
        <dbReference type="ChEBI" id="CHEBI:30413"/>
    </ligand>
    <ligandPart>
        <name>Fe</name>
        <dbReference type="ChEBI" id="CHEBI:18248"/>
    </ligandPart>
</feature>
<dbReference type="InterPro" id="IPR032675">
    <property type="entry name" value="LRR_dom_sf"/>
</dbReference>
<evidence type="ECO:0000256" key="3">
    <source>
        <dbReference type="ARBA" id="ARBA00010617"/>
    </source>
</evidence>
<dbReference type="EC" id="1.14.14.86" evidence="23"/>
<evidence type="ECO:0000256" key="4">
    <source>
        <dbReference type="ARBA" id="ARBA00022512"/>
    </source>
</evidence>
<dbReference type="OrthoDB" id="2789670at2759"/>
<keyword evidence="16" id="KW-0503">Monooxygenase</keyword>
<dbReference type="PROSITE" id="PS00086">
    <property type="entry name" value="CYTOCHROME_P450"/>
    <property type="match status" value="1"/>
</dbReference>
<dbReference type="Proteomes" id="UP001152561">
    <property type="component" value="Unassembled WGS sequence"/>
</dbReference>
<dbReference type="Pfam" id="PF00560">
    <property type="entry name" value="LRR_1"/>
    <property type="match status" value="2"/>
</dbReference>
<dbReference type="AlphaFoldDB" id="A0A9Q1R4X6"/>
<reference evidence="29" key="1">
    <citation type="journal article" date="2023" name="Proc. Natl. Acad. Sci. U.S.A.">
        <title>Genomic and structural basis for evolution of tropane alkaloid biosynthesis.</title>
        <authorList>
            <person name="Wanga Y.-J."/>
            <person name="Taina T."/>
            <person name="Yua J.-Y."/>
            <person name="Lia J."/>
            <person name="Xua B."/>
            <person name="Chenc J."/>
            <person name="D'Auriad J.C."/>
            <person name="Huanga J.-P."/>
            <person name="Huanga S.-X."/>
        </authorList>
    </citation>
    <scope>NUCLEOTIDE SEQUENCE [LARGE SCALE GENOMIC DNA]</scope>
    <source>
        <strain evidence="29">cv. KIB-2019</strain>
    </source>
</reference>
<dbReference type="SUPFAM" id="SSF52058">
    <property type="entry name" value="L domain-like"/>
    <property type="match status" value="1"/>
</dbReference>
<dbReference type="GO" id="GO:0005783">
    <property type="term" value="C:endoplasmic reticulum"/>
    <property type="evidence" value="ECO:0007669"/>
    <property type="project" value="TreeGrafter"/>
</dbReference>
<keyword evidence="19" id="KW-0379">Hydroxylation</keyword>
<keyword evidence="12" id="KW-0934">Plastid</keyword>
<evidence type="ECO:0000259" key="27">
    <source>
        <dbReference type="Pfam" id="PF08263"/>
    </source>
</evidence>
<keyword evidence="11" id="KW-0677">Repeat</keyword>
<dbReference type="CDD" id="cd11075">
    <property type="entry name" value="CYP77_89"/>
    <property type="match status" value="1"/>
</dbReference>
<keyword evidence="12" id="KW-1002">Plastid outer membrane</keyword>
<dbReference type="GO" id="GO:0016709">
    <property type="term" value="F:oxidoreductase activity, acting on paired donors, with incorporation or reduction of molecular oxygen, NAD(P)H as one donor, and incorporation of one atom of oxygen"/>
    <property type="evidence" value="ECO:0007669"/>
    <property type="project" value="TreeGrafter"/>
</dbReference>
<keyword evidence="18" id="KW-0325">Glycoprotein</keyword>
<evidence type="ECO:0000256" key="12">
    <source>
        <dbReference type="ARBA" id="ARBA00022805"/>
    </source>
</evidence>
<dbReference type="InterPro" id="IPR013210">
    <property type="entry name" value="LRR_N_plant-typ"/>
</dbReference>
<evidence type="ECO:0000256" key="11">
    <source>
        <dbReference type="ARBA" id="ARBA00022737"/>
    </source>
</evidence>
<keyword evidence="4" id="KW-0134">Cell wall</keyword>
<dbReference type="GO" id="GO:0050832">
    <property type="term" value="P:defense response to fungus"/>
    <property type="evidence" value="ECO:0007669"/>
    <property type="project" value="UniProtKB-ARBA"/>
</dbReference>
<keyword evidence="7 24" id="KW-0349">Heme</keyword>
<evidence type="ECO:0000256" key="18">
    <source>
        <dbReference type="ARBA" id="ARBA00023180"/>
    </source>
</evidence>
<evidence type="ECO:0000313" key="28">
    <source>
        <dbReference type="EMBL" id="KAJ8541053.1"/>
    </source>
</evidence>
<dbReference type="PRINTS" id="PR00463">
    <property type="entry name" value="EP450I"/>
</dbReference>
<dbReference type="GO" id="GO:0009707">
    <property type="term" value="C:chloroplast outer membrane"/>
    <property type="evidence" value="ECO:0007669"/>
    <property type="project" value="UniProtKB-SubCell"/>
</dbReference>
<evidence type="ECO:0000256" key="23">
    <source>
        <dbReference type="ARBA" id="ARBA00066565"/>
    </source>
</evidence>
<dbReference type="InterPro" id="IPR002401">
    <property type="entry name" value="Cyt_P450_E_grp-I"/>
</dbReference>
<evidence type="ECO:0000256" key="2">
    <source>
        <dbReference type="ARBA" id="ARBA00004191"/>
    </source>
</evidence>
<evidence type="ECO:0000256" key="9">
    <source>
        <dbReference type="ARBA" id="ARBA00022723"/>
    </source>
</evidence>
<keyword evidence="15 24" id="KW-0408">Iron</keyword>
<evidence type="ECO:0000256" key="14">
    <source>
        <dbReference type="ARBA" id="ARBA00023002"/>
    </source>
</evidence>
<dbReference type="GO" id="GO:0005506">
    <property type="term" value="F:iron ion binding"/>
    <property type="evidence" value="ECO:0007669"/>
    <property type="project" value="InterPro"/>
</dbReference>
<feature type="region of interest" description="Disordered" evidence="25">
    <location>
        <begin position="389"/>
        <end position="453"/>
    </location>
</feature>
<feature type="signal peptide" evidence="26">
    <location>
        <begin position="1"/>
        <end position="22"/>
    </location>
</feature>
<dbReference type="PANTHER" id="PTHR47283">
    <property type="entry name" value="ENT-KAURENE OXIDASE, CHLOROPLASTIC"/>
    <property type="match status" value="1"/>
</dbReference>
<evidence type="ECO:0000256" key="15">
    <source>
        <dbReference type="ARBA" id="ARBA00023004"/>
    </source>
</evidence>
<evidence type="ECO:0000256" key="19">
    <source>
        <dbReference type="ARBA" id="ARBA00023278"/>
    </source>
</evidence>
<dbReference type="InterPro" id="IPR017972">
    <property type="entry name" value="Cyt_P450_CS"/>
</dbReference>
<evidence type="ECO:0000256" key="20">
    <source>
        <dbReference type="ARBA" id="ARBA00023766"/>
    </source>
</evidence>
<keyword evidence="14" id="KW-0560">Oxidoreductase</keyword>
<keyword evidence="5" id="KW-0964">Secreted</keyword>
<dbReference type="PANTHER" id="PTHR47283:SF1">
    <property type="entry name" value="ENT-KAURENE OXIDASE, CHLOROPLASTIC"/>
    <property type="match status" value="1"/>
</dbReference>
<protein>
    <recommendedName>
        <fullName evidence="23">ent-kaurene monooxygenase</fullName>
        <ecNumber evidence="23">1.14.14.86</ecNumber>
    </recommendedName>
    <alternativeName>
        <fullName evidence="21">Cell wall hydroxyproline-rich glycoprotein</fullName>
    </alternativeName>
</protein>
<comment type="function">
    <text evidence="22">Catalyzes three successive oxidations of the 4-methyl group of ent-kaurene giving kaurenoic acid, a key step in gibberellins (GAs) biosynthesis. GAs, which are involved many processes, including stem elongation, play a central role in plant development.</text>
</comment>
<keyword evidence="6" id="KW-0433">Leucine-rich repeat</keyword>
<feature type="compositionally biased region" description="Pro residues" evidence="25">
    <location>
        <begin position="441"/>
        <end position="451"/>
    </location>
</feature>
<evidence type="ECO:0000313" key="29">
    <source>
        <dbReference type="Proteomes" id="UP001152561"/>
    </source>
</evidence>
<gene>
    <name evidence="28" type="ORF">K7X08_001869</name>
</gene>
<dbReference type="InterPro" id="IPR036396">
    <property type="entry name" value="Cyt_P450_sf"/>
</dbReference>
<name>A0A9Q1R4X6_9SOLA</name>
<keyword evidence="13" id="KW-1133">Transmembrane helix</keyword>
<keyword evidence="10 26" id="KW-0732">Signal</keyword>
<keyword evidence="29" id="KW-1185">Reference proteome</keyword>
<feature type="chain" id="PRO_5040293738" description="ent-kaurene monooxygenase" evidence="26">
    <location>
        <begin position="23"/>
        <end position="993"/>
    </location>
</feature>
<evidence type="ECO:0000256" key="5">
    <source>
        <dbReference type="ARBA" id="ARBA00022525"/>
    </source>
</evidence>
<dbReference type="InterPro" id="IPR044225">
    <property type="entry name" value="KO_chloroplastic"/>
</dbReference>
<dbReference type="GO" id="GO:0020037">
    <property type="term" value="F:heme binding"/>
    <property type="evidence" value="ECO:0007669"/>
    <property type="project" value="InterPro"/>
</dbReference>
<evidence type="ECO:0000256" key="21">
    <source>
        <dbReference type="ARBA" id="ARBA00041871"/>
    </source>
</evidence>
<evidence type="ECO:0000256" key="13">
    <source>
        <dbReference type="ARBA" id="ARBA00022989"/>
    </source>
</evidence>
<evidence type="ECO:0000256" key="22">
    <source>
        <dbReference type="ARBA" id="ARBA00058795"/>
    </source>
</evidence>
<comment type="caution">
    <text evidence="28">The sequence shown here is derived from an EMBL/GenBank/DDBJ whole genome shotgun (WGS) entry which is preliminary data.</text>
</comment>
<evidence type="ECO:0000256" key="26">
    <source>
        <dbReference type="SAM" id="SignalP"/>
    </source>
</evidence>
<accession>A0A9Q1R4X6</accession>
<evidence type="ECO:0000256" key="1">
    <source>
        <dbReference type="ARBA" id="ARBA00001971"/>
    </source>
</evidence>
<evidence type="ECO:0000256" key="10">
    <source>
        <dbReference type="ARBA" id="ARBA00022729"/>
    </source>
</evidence>